<dbReference type="Pfam" id="PF19843">
    <property type="entry name" value="DUF6318"/>
    <property type="match status" value="1"/>
</dbReference>
<protein>
    <recommendedName>
        <fullName evidence="3">DUF6318 domain-containing protein</fullName>
    </recommendedName>
</protein>
<evidence type="ECO:0000313" key="5">
    <source>
        <dbReference type="Proteomes" id="UP001430172"/>
    </source>
</evidence>
<accession>A0ABS2CK36</accession>
<reference evidence="4" key="1">
    <citation type="submission" date="2021-02" db="EMBL/GenBank/DDBJ databases">
        <title>Phycicoccus sp. MQZ13P-5T, whole genome shotgun sequence.</title>
        <authorList>
            <person name="Tuo L."/>
        </authorList>
    </citation>
    <scope>NUCLEOTIDE SEQUENCE</scope>
    <source>
        <strain evidence="4">MQZ13P-5</strain>
    </source>
</reference>
<feature type="region of interest" description="Disordered" evidence="1">
    <location>
        <begin position="28"/>
        <end position="65"/>
    </location>
</feature>
<dbReference type="PROSITE" id="PS51257">
    <property type="entry name" value="PROKAR_LIPOPROTEIN"/>
    <property type="match status" value="1"/>
</dbReference>
<feature type="compositionally biased region" description="Low complexity" evidence="1">
    <location>
        <begin position="28"/>
        <end position="42"/>
    </location>
</feature>
<comment type="caution">
    <text evidence="4">The sequence shown here is derived from an EMBL/GenBank/DDBJ whole genome shotgun (WGS) entry which is preliminary data.</text>
</comment>
<dbReference type="InterPro" id="IPR046281">
    <property type="entry name" value="DUF6318"/>
</dbReference>
<evidence type="ECO:0000259" key="3">
    <source>
        <dbReference type="Pfam" id="PF19843"/>
    </source>
</evidence>
<keyword evidence="5" id="KW-1185">Reference proteome</keyword>
<dbReference type="RefSeq" id="WP_204130730.1">
    <property type="nucleotide sequence ID" value="NZ_JAFDVD010000008.1"/>
</dbReference>
<evidence type="ECO:0000256" key="1">
    <source>
        <dbReference type="SAM" id="MobiDB-lite"/>
    </source>
</evidence>
<feature type="chain" id="PRO_5045520034" description="DUF6318 domain-containing protein" evidence="2">
    <location>
        <begin position="25"/>
        <end position="194"/>
    </location>
</feature>
<evidence type="ECO:0000256" key="2">
    <source>
        <dbReference type="SAM" id="SignalP"/>
    </source>
</evidence>
<dbReference type="EMBL" id="JAFDVD010000008">
    <property type="protein sequence ID" value="MBM6400252.1"/>
    <property type="molecule type" value="Genomic_DNA"/>
</dbReference>
<organism evidence="4 5">
    <name type="scientific">Phycicoccus sonneratiae</name>
    <dbReference type="NCBI Taxonomy" id="2807628"/>
    <lineage>
        <taxon>Bacteria</taxon>
        <taxon>Bacillati</taxon>
        <taxon>Actinomycetota</taxon>
        <taxon>Actinomycetes</taxon>
        <taxon>Micrococcales</taxon>
        <taxon>Intrasporangiaceae</taxon>
        <taxon>Phycicoccus</taxon>
    </lineage>
</organism>
<dbReference type="Proteomes" id="UP001430172">
    <property type="component" value="Unassembled WGS sequence"/>
</dbReference>
<name>A0ABS2CK36_9MICO</name>
<feature type="domain" description="DUF6318" evidence="3">
    <location>
        <begin position="57"/>
        <end position="187"/>
    </location>
</feature>
<keyword evidence="2" id="KW-0732">Signal</keyword>
<sequence>MAGTVRWAVVAMLAAGVLAGCDSADDPVVTSTPSASSSSASPTPSPSPSPSVTESGPQIPAAAREQTDAGAEAFVKFYMEQFNVAWTKPEAGLVAKFSAKDCKFCATVETQAKWLVDNKQRYDKAPVTLLDIQAISGAPEGQIYLTGTLRQNQTRILDESGAVTRTDPEKTLPRNIGLKWQEGVWLMFAVERTS</sequence>
<feature type="signal peptide" evidence="2">
    <location>
        <begin position="1"/>
        <end position="24"/>
    </location>
</feature>
<gene>
    <name evidence="4" type="ORF">JQN70_07645</name>
</gene>
<evidence type="ECO:0000313" key="4">
    <source>
        <dbReference type="EMBL" id="MBM6400252.1"/>
    </source>
</evidence>
<proteinExistence type="predicted"/>